<dbReference type="SUPFAM" id="SSF57850">
    <property type="entry name" value="RING/U-box"/>
    <property type="match status" value="1"/>
</dbReference>
<keyword evidence="5" id="KW-0479">Metal-binding</keyword>
<protein>
    <recommendedName>
        <fullName evidence="12">SP-RING-type domain-containing protein</fullName>
    </recommendedName>
</protein>
<dbReference type="Proteomes" id="UP000322225">
    <property type="component" value="Chromosome 5"/>
</dbReference>
<dbReference type="GO" id="GO:0061665">
    <property type="term" value="F:SUMO ligase activity"/>
    <property type="evidence" value="ECO:0007669"/>
    <property type="project" value="TreeGrafter"/>
</dbReference>
<keyword evidence="6 10" id="KW-0863">Zinc-finger</keyword>
<dbReference type="PANTHER" id="PTHR21330:SF1">
    <property type="entry name" value="E3 SUMO-PROTEIN LIGASE NSE2"/>
    <property type="match status" value="1"/>
</dbReference>
<dbReference type="InterPro" id="IPR004181">
    <property type="entry name" value="Znf_MIZ"/>
</dbReference>
<keyword evidence="14" id="KW-1185">Reference proteome</keyword>
<keyword evidence="8" id="KW-0862">Zinc</keyword>
<dbReference type="PROSITE" id="PS51044">
    <property type="entry name" value="ZF_SP_RING"/>
    <property type="match status" value="1"/>
</dbReference>
<evidence type="ECO:0000256" key="1">
    <source>
        <dbReference type="ARBA" id="ARBA00004123"/>
    </source>
</evidence>
<dbReference type="InterPro" id="IPR026846">
    <property type="entry name" value="Nse2(Mms21)"/>
</dbReference>
<evidence type="ECO:0000259" key="12">
    <source>
        <dbReference type="PROSITE" id="PS51044"/>
    </source>
</evidence>
<name>A0AAJ8LKE5_9TREE</name>
<dbReference type="GO" id="GO:0000724">
    <property type="term" value="P:double-strand break repair via homologous recombination"/>
    <property type="evidence" value="ECO:0007669"/>
    <property type="project" value="InterPro"/>
</dbReference>
<comment type="subcellular location">
    <subcellularLocation>
        <location evidence="1">Nucleus</location>
    </subcellularLocation>
</comment>
<proteinExistence type="inferred from homology"/>
<evidence type="ECO:0000256" key="5">
    <source>
        <dbReference type="ARBA" id="ARBA00022723"/>
    </source>
</evidence>
<gene>
    <name evidence="13" type="ORF">CI109_102834</name>
</gene>
<evidence type="ECO:0000313" key="14">
    <source>
        <dbReference type="Proteomes" id="UP000322225"/>
    </source>
</evidence>
<comment type="pathway">
    <text evidence="2">Protein modification; protein sumoylation.</text>
</comment>
<dbReference type="CDD" id="cd16651">
    <property type="entry name" value="SPL-RING_NSE2"/>
    <property type="match status" value="1"/>
</dbReference>
<evidence type="ECO:0000256" key="3">
    <source>
        <dbReference type="ARBA" id="ARBA00008212"/>
    </source>
</evidence>
<dbReference type="GO" id="GO:0008270">
    <property type="term" value="F:zinc ion binding"/>
    <property type="evidence" value="ECO:0007669"/>
    <property type="project" value="UniProtKB-KW"/>
</dbReference>
<keyword evidence="7" id="KW-0833">Ubl conjugation pathway</keyword>
<feature type="compositionally biased region" description="Basic and acidic residues" evidence="11">
    <location>
        <begin position="328"/>
        <end position="341"/>
    </location>
</feature>
<keyword evidence="9" id="KW-0539">Nucleus</keyword>
<reference evidence="13" key="2">
    <citation type="submission" date="2024-01" db="EMBL/GenBank/DDBJ databases">
        <title>Comparative genomics of Cryptococcus and Kwoniella reveals pathogenesis evolution and contrasting modes of karyotype evolution via chromosome fusion or intercentromeric recombination.</title>
        <authorList>
            <person name="Coelho M.A."/>
            <person name="David-Palma M."/>
            <person name="Shea T."/>
            <person name="Bowers K."/>
            <person name="McGinley-Smith S."/>
            <person name="Mohammad A.W."/>
            <person name="Gnirke A."/>
            <person name="Yurkov A.M."/>
            <person name="Nowrousian M."/>
            <person name="Sun S."/>
            <person name="Cuomo C.A."/>
            <person name="Heitman J."/>
        </authorList>
    </citation>
    <scope>NUCLEOTIDE SEQUENCE</scope>
    <source>
        <strain evidence="13">CBS 12478</strain>
    </source>
</reference>
<organism evidence="13 14">
    <name type="scientific">Kwoniella shandongensis</name>
    <dbReference type="NCBI Taxonomy" id="1734106"/>
    <lineage>
        <taxon>Eukaryota</taxon>
        <taxon>Fungi</taxon>
        <taxon>Dikarya</taxon>
        <taxon>Basidiomycota</taxon>
        <taxon>Agaricomycotina</taxon>
        <taxon>Tremellomycetes</taxon>
        <taxon>Tremellales</taxon>
        <taxon>Cryptococcaceae</taxon>
        <taxon>Kwoniella</taxon>
    </lineage>
</organism>
<dbReference type="AlphaFoldDB" id="A0AAJ8LKE5"/>
<evidence type="ECO:0000256" key="8">
    <source>
        <dbReference type="ARBA" id="ARBA00022833"/>
    </source>
</evidence>
<feature type="region of interest" description="Disordered" evidence="11">
    <location>
        <begin position="49"/>
        <end position="95"/>
    </location>
</feature>
<dbReference type="GO" id="GO:0005634">
    <property type="term" value="C:nucleus"/>
    <property type="evidence" value="ECO:0007669"/>
    <property type="project" value="UniProtKB-SubCell"/>
</dbReference>
<dbReference type="PANTHER" id="PTHR21330">
    <property type="entry name" value="E3 SUMO-PROTEIN LIGASE NSE2"/>
    <property type="match status" value="1"/>
</dbReference>
<feature type="compositionally biased region" description="Acidic residues" evidence="11">
    <location>
        <begin position="342"/>
        <end position="359"/>
    </location>
</feature>
<dbReference type="GO" id="GO:0016925">
    <property type="term" value="P:protein sumoylation"/>
    <property type="evidence" value="ECO:0007669"/>
    <property type="project" value="TreeGrafter"/>
</dbReference>
<evidence type="ECO:0000256" key="9">
    <source>
        <dbReference type="ARBA" id="ARBA00023242"/>
    </source>
</evidence>
<dbReference type="GeneID" id="43585326"/>
<dbReference type="RefSeq" id="XP_065823273.1">
    <property type="nucleotide sequence ID" value="XM_065967201.1"/>
</dbReference>
<evidence type="ECO:0000256" key="6">
    <source>
        <dbReference type="ARBA" id="ARBA00022771"/>
    </source>
</evidence>
<accession>A0AAJ8LKE5</accession>
<comment type="similarity">
    <text evidence="3">Belongs to the NSE2 family.</text>
</comment>
<dbReference type="GO" id="GO:0030915">
    <property type="term" value="C:Smc5-Smc6 complex"/>
    <property type="evidence" value="ECO:0007669"/>
    <property type="project" value="InterPro"/>
</dbReference>
<evidence type="ECO:0000256" key="2">
    <source>
        <dbReference type="ARBA" id="ARBA00004718"/>
    </source>
</evidence>
<dbReference type="InterPro" id="IPR013083">
    <property type="entry name" value="Znf_RING/FYVE/PHD"/>
</dbReference>
<dbReference type="Pfam" id="PF11789">
    <property type="entry name" value="zf-Nse"/>
    <property type="match status" value="1"/>
</dbReference>
<reference evidence="13" key="1">
    <citation type="submission" date="2017-08" db="EMBL/GenBank/DDBJ databases">
        <authorList>
            <person name="Cuomo C."/>
            <person name="Billmyre B."/>
            <person name="Heitman J."/>
        </authorList>
    </citation>
    <scope>NUCLEOTIDE SEQUENCE</scope>
    <source>
        <strain evidence="13">CBS 12478</strain>
    </source>
</reference>
<evidence type="ECO:0000256" key="4">
    <source>
        <dbReference type="ARBA" id="ARBA00022679"/>
    </source>
</evidence>
<evidence type="ECO:0000313" key="13">
    <source>
        <dbReference type="EMBL" id="WWD18384.1"/>
    </source>
</evidence>
<dbReference type="Gene3D" id="3.30.40.10">
    <property type="entry name" value="Zinc/RING finger domain, C3HC4 (zinc finger)"/>
    <property type="match status" value="1"/>
</dbReference>
<feature type="domain" description="SP-RING-type" evidence="12">
    <location>
        <begin position="248"/>
        <end position="335"/>
    </location>
</feature>
<evidence type="ECO:0000256" key="7">
    <source>
        <dbReference type="ARBA" id="ARBA00022786"/>
    </source>
</evidence>
<feature type="region of interest" description="Disordered" evidence="11">
    <location>
        <begin position="320"/>
        <end position="359"/>
    </location>
</feature>
<keyword evidence="4" id="KW-0808">Transferase</keyword>
<dbReference type="KEGG" id="ksn:43585326"/>
<sequence length="359" mass="40947">MSTTNGINFTPHTRITTSVNDVWSPPSFCYTYACNHQAHDQLTMPIATPSRANADRNGSSTSSPEAGPSRKPRVVNPDREEEEEEEGWTRDTFVNRPITKNSTAMPMFRTMIDKFKDVISRIEEGIDSARDTALALEEAKQDDESIEQVEKAIFRAFDQRQILRIKIEVLEHLIAQLRDNKSFDDIEEAFDDETKKREKGYLTQSQRAKYKSVKEYSDFRSALWEINHQSACPPVSNWLEAGPDDESDDEDFEVGGETQTYRCPITLLLFKDAVTSSKCGHNYSRAAIENLIDNTKKRRAAGAAKCPVTGCSALLEKTDLKGNPSLQKRAEEHERRRLRREEEDDEGDETIRIDEEDEE</sequence>
<evidence type="ECO:0000256" key="10">
    <source>
        <dbReference type="PROSITE-ProRule" id="PRU00452"/>
    </source>
</evidence>
<evidence type="ECO:0000256" key="11">
    <source>
        <dbReference type="SAM" id="MobiDB-lite"/>
    </source>
</evidence>
<dbReference type="EMBL" id="CP144055">
    <property type="protein sequence ID" value="WWD18384.1"/>
    <property type="molecule type" value="Genomic_DNA"/>
</dbReference>